<gene>
    <name evidence="3" type="ORF">PV11_00995</name>
</gene>
<dbReference type="EMBL" id="KN846951">
    <property type="protein sequence ID" value="KIV85287.1"/>
    <property type="molecule type" value="Genomic_DNA"/>
</dbReference>
<accession>A0A0D1YRD5</accession>
<evidence type="ECO:0000313" key="3">
    <source>
        <dbReference type="EMBL" id="KIV85287.1"/>
    </source>
</evidence>
<evidence type="ECO:0000313" key="4">
    <source>
        <dbReference type="Proteomes" id="UP000053599"/>
    </source>
</evidence>
<feature type="region of interest" description="Disordered" evidence="2">
    <location>
        <begin position="1"/>
        <end position="136"/>
    </location>
</feature>
<feature type="compositionally biased region" description="Polar residues" evidence="2">
    <location>
        <begin position="11"/>
        <end position="28"/>
    </location>
</feature>
<proteinExistence type="predicted"/>
<feature type="compositionally biased region" description="Low complexity" evidence="2">
    <location>
        <begin position="276"/>
        <end position="286"/>
    </location>
</feature>
<organism evidence="3 4">
    <name type="scientific">Exophiala sideris</name>
    <dbReference type="NCBI Taxonomy" id="1016849"/>
    <lineage>
        <taxon>Eukaryota</taxon>
        <taxon>Fungi</taxon>
        <taxon>Dikarya</taxon>
        <taxon>Ascomycota</taxon>
        <taxon>Pezizomycotina</taxon>
        <taxon>Eurotiomycetes</taxon>
        <taxon>Chaetothyriomycetidae</taxon>
        <taxon>Chaetothyriales</taxon>
        <taxon>Herpotrichiellaceae</taxon>
        <taxon>Exophiala</taxon>
    </lineage>
</organism>
<reference evidence="3 4" key="1">
    <citation type="submission" date="2015-01" db="EMBL/GenBank/DDBJ databases">
        <title>The Genome Sequence of Exophiala sideris CBS121828.</title>
        <authorList>
            <consortium name="The Broad Institute Genomics Platform"/>
            <person name="Cuomo C."/>
            <person name="de Hoog S."/>
            <person name="Gorbushina A."/>
            <person name="Stielow B."/>
            <person name="Teixiera M."/>
            <person name="Abouelleil A."/>
            <person name="Chapman S.B."/>
            <person name="Priest M."/>
            <person name="Young S.K."/>
            <person name="Wortman J."/>
            <person name="Nusbaum C."/>
            <person name="Birren B."/>
        </authorList>
    </citation>
    <scope>NUCLEOTIDE SEQUENCE [LARGE SCALE GENOMIC DNA]</scope>
    <source>
        <strain evidence="3 4">CBS 121828</strain>
    </source>
</reference>
<dbReference type="HOGENOM" id="CLU_054070_0_0_1"/>
<dbReference type="Proteomes" id="UP000053599">
    <property type="component" value="Unassembled WGS sequence"/>
</dbReference>
<feature type="compositionally biased region" description="Basic and acidic residues" evidence="2">
    <location>
        <begin position="184"/>
        <end position="197"/>
    </location>
</feature>
<evidence type="ECO:0000256" key="1">
    <source>
        <dbReference type="SAM" id="Coils"/>
    </source>
</evidence>
<feature type="compositionally biased region" description="Polar residues" evidence="2">
    <location>
        <begin position="107"/>
        <end position="136"/>
    </location>
</feature>
<feature type="coiled-coil region" evidence="1">
    <location>
        <begin position="219"/>
        <end position="250"/>
    </location>
</feature>
<dbReference type="OrthoDB" id="4118150at2759"/>
<feature type="region of interest" description="Disordered" evidence="2">
    <location>
        <begin position="253"/>
        <end position="332"/>
    </location>
</feature>
<protein>
    <submittedName>
        <fullName evidence="3">Uncharacterized protein</fullName>
    </submittedName>
</protein>
<feature type="region of interest" description="Disordered" evidence="2">
    <location>
        <begin position="175"/>
        <end position="207"/>
    </location>
</feature>
<keyword evidence="1" id="KW-0175">Coiled coil</keyword>
<evidence type="ECO:0000256" key="2">
    <source>
        <dbReference type="SAM" id="MobiDB-lite"/>
    </source>
</evidence>
<sequence length="374" mass="40505">MPSSRVPPEVSPTTSSFLSATGPTTASVRRNLFSGHLSRRPVSRPGSQDEAQMPPSVAQPLPPPSRKIHQRSVSTPSLSPSPPRLTPSNNYQLGNGAPPVFAHPLLQPTQSPPRNSFLDTYDPTVSPNRPLSPGSTATLFPNSSIIAINPLTGKPVLPHLPVLPGRLKLTDSDDEGLEIIEPGQPREARAGDGDPSRYDSYSHSPSADADYAHQAAMAAAAAEAEAEAEADEERRARERIERMLKDMMARQRAKVKNKSPASNIPAPHHHSRISRRAQAQAQNQMRTRVRHEPTPDMDTDEIDPAGYHIEFGDEENHSPTYTGPDIDAESDAEKEELMGLITASLRREVARADEEAWMFGGTDGVGVGGELGFD</sequence>
<name>A0A0D1YRD5_9EURO</name>
<dbReference type="AlphaFoldDB" id="A0A0D1YRD5"/>